<organism evidence="2 3">
    <name type="scientific">Grifola frondosa</name>
    <name type="common">Maitake</name>
    <name type="synonym">Polyporus frondosus</name>
    <dbReference type="NCBI Taxonomy" id="5627"/>
    <lineage>
        <taxon>Eukaryota</taxon>
        <taxon>Fungi</taxon>
        <taxon>Dikarya</taxon>
        <taxon>Basidiomycota</taxon>
        <taxon>Agaricomycotina</taxon>
        <taxon>Agaricomycetes</taxon>
        <taxon>Polyporales</taxon>
        <taxon>Grifolaceae</taxon>
        <taxon>Grifola</taxon>
    </lineage>
</organism>
<gene>
    <name evidence="2" type="ORF">A0H81_12996</name>
</gene>
<dbReference type="OrthoDB" id="2574468at2759"/>
<feature type="region of interest" description="Disordered" evidence="1">
    <location>
        <begin position="1"/>
        <end position="22"/>
    </location>
</feature>
<dbReference type="AlphaFoldDB" id="A0A1C7LQJ9"/>
<evidence type="ECO:0000313" key="2">
    <source>
        <dbReference type="EMBL" id="OBZ66983.1"/>
    </source>
</evidence>
<name>A0A1C7LQJ9_GRIFR</name>
<accession>A0A1C7LQJ9</accession>
<feature type="compositionally biased region" description="Low complexity" evidence="1">
    <location>
        <begin position="64"/>
        <end position="81"/>
    </location>
</feature>
<comment type="caution">
    <text evidence="2">The sequence shown here is derived from an EMBL/GenBank/DDBJ whole genome shotgun (WGS) entry which is preliminary data.</text>
</comment>
<dbReference type="OMA" id="NGQRTMW"/>
<reference evidence="2 3" key="1">
    <citation type="submission" date="2016-03" db="EMBL/GenBank/DDBJ databases">
        <title>Whole genome sequencing of Grifola frondosa 9006-11.</title>
        <authorList>
            <person name="Min B."/>
            <person name="Park H."/>
            <person name="Kim J.-G."/>
            <person name="Cho H."/>
            <person name="Oh Y.-L."/>
            <person name="Kong W.-S."/>
            <person name="Choi I.-G."/>
        </authorList>
    </citation>
    <scope>NUCLEOTIDE SEQUENCE [LARGE SCALE GENOMIC DNA]</scope>
    <source>
        <strain evidence="2 3">9006-11</strain>
    </source>
</reference>
<feature type="region of interest" description="Disordered" evidence="1">
    <location>
        <begin position="64"/>
        <end position="85"/>
    </location>
</feature>
<sequence>MAVKRKFDAELEDASAPSQNAKQAKLIPFPTSHLDTDVAMLDASISDLEPLTIPMQSYHNRFPSDASYSSSSASDSPRDSPIYPTFDLYPHDDDSYMGITSHGLPDPTANVPVRPVGLLQPKGPFFAHHGQNCSQIPKLRVACSPGLNGQRTMWAHCEQCGAIEMVDTD</sequence>
<protein>
    <submittedName>
        <fullName evidence="2">Uncharacterized protein</fullName>
    </submittedName>
</protein>
<keyword evidence="3" id="KW-1185">Reference proteome</keyword>
<dbReference type="EMBL" id="LUGG01000025">
    <property type="protein sequence ID" value="OBZ66983.1"/>
    <property type="molecule type" value="Genomic_DNA"/>
</dbReference>
<evidence type="ECO:0000313" key="3">
    <source>
        <dbReference type="Proteomes" id="UP000092993"/>
    </source>
</evidence>
<proteinExistence type="predicted"/>
<evidence type="ECO:0000256" key="1">
    <source>
        <dbReference type="SAM" id="MobiDB-lite"/>
    </source>
</evidence>
<dbReference type="Proteomes" id="UP000092993">
    <property type="component" value="Unassembled WGS sequence"/>
</dbReference>